<comment type="pathway">
    <text evidence="6">Cofactor biosynthesis; adenosylcobalamin biosynthesis; adenosylcobalamin from cob(II)yrinate a,c-diamide: step 5/7.</text>
</comment>
<evidence type="ECO:0000256" key="2">
    <source>
        <dbReference type="ARBA" id="ARBA00000711"/>
    </source>
</evidence>
<dbReference type="SUPFAM" id="SSF52540">
    <property type="entry name" value="P-loop containing nucleoside triphosphate hydrolases"/>
    <property type="match status" value="1"/>
</dbReference>
<dbReference type="UniPathway" id="UPA00148">
    <property type="reaction ID" value="UER00236"/>
</dbReference>
<reference evidence="20" key="1">
    <citation type="journal article" date="2020" name="mSystems">
        <title>Genome- and Community-Level Interaction Insights into Carbon Utilization and Element Cycling Functions of Hydrothermarchaeota in Hydrothermal Sediment.</title>
        <authorList>
            <person name="Zhou Z."/>
            <person name="Liu Y."/>
            <person name="Xu W."/>
            <person name="Pan J."/>
            <person name="Luo Z.H."/>
            <person name="Li M."/>
        </authorList>
    </citation>
    <scope>NUCLEOTIDE SEQUENCE [LARGE SCALE GENOMIC DNA]</scope>
    <source>
        <strain evidence="20">SpSt-374</strain>
    </source>
</reference>
<dbReference type="EC" id="2.7.1.156" evidence="8"/>
<evidence type="ECO:0000256" key="4">
    <source>
        <dbReference type="ARBA" id="ARBA00003889"/>
    </source>
</evidence>
<evidence type="ECO:0000256" key="16">
    <source>
        <dbReference type="ARBA" id="ARBA00029570"/>
    </source>
</evidence>
<evidence type="ECO:0000256" key="5">
    <source>
        <dbReference type="ARBA" id="ARBA00004692"/>
    </source>
</evidence>
<dbReference type="EMBL" id="DSPX01000245">
    <property type="protein sequence ID" value="HGG03510.1"/>
    <property type="molecule type" value="Genomic_DNA"/>
</dbReference>
<feature type="binding site" evidence="19">
    <location>
        <position position="72"/>
    </location>
    <ligand>
        <name>GTP</name>
        <dbReference type="ChEBI" id="CHEBI:37565"/>
    </ligand>
</feature>
<dbReference type="PANTHER" id="PTHR34848">
    <property type="match status" value="1"/>
</dbReference>
<comment type="similarity">
    <text evidence="7">Belongs to the CobU/CobP family.</text>
</comment>
<feature type="binding site" evidence="19">
    <location>
        <begin position="41"/>
        <end position="43"/>
    </location>
    <ligand>
        <name>GTP</name>
        <dbReference type="ChEBI" id="CHEBI:37565"/>
    </ligand>
</feature>
<comment type="pathway">
    <text evidence="5">Cofactor biosynthesis; adenosylcobalamin biosynthesis; adenosylcobalamin from cob(II)yrinate a,c-diamide: step 6/7.</text>
</comment>
<accession>A0A7C3VSK9</accession>
<keyword evidence="15 19" id="KW-0342">GTP-binding</keyword>
<evidence type="ECO:0000256" key="19">
    <source>
        <dbReference type="PIRSR" id="PIRSR006135-2"/>
    </source>
</evidence>
<dbReference type="Pfam" id="PF02283">
    <property type="entry name" value="CobU"/>
    <property type="match status" value="1"/>
</dbReference>
<keyword evidence="14" id="KW-0067">ATP-binding</keyword>
<evidence type="ECO:0000256" key="14">
    <source>
        <dbReference type="ARBA" id="ARBA00022840"/>
    </source>
</evidence>
<dbReference type="CDD" id="cd00544">
    <property type="entry name" value="CobU"/>
    <property type="match status" value="1"/>
</dbReference>
<evidence type="ECO:0000256" key="11">
    <source>
        <dbReference type="ARBA" id="ARBA00022679"/>
    </source>
</evidence>
<dbReference type="InterPro" id="IPR003203">
    <property type="entry name" value="CobU/CobP"/>
</dbReference>
<name>A0A7C3VSK9_9CYAN</name>
<evidence type="ECO:0000256" key="1">
    <source>
        <dbReference type="ARBA" id="ARBA00000312"/>
    </source>
</evidence>
<comment type="catalytic activity">
    <reaction evidence="1">
        <text>adenosylcob(III)inamide + ATP = adenosylcob(III)inamide phosphate + ADP + H(+)</text>
        <dbReference type="Rhea" id="RHEA:15769"/>
        <dbReference type="ChEBI" id="CHEBI:2480"/>
        <dbReference type="ChEBI" id="CHEBI:15378"/>
        <dbReference type="ChEBI" id="CHEBI:30616"/>
        <dbReference type="ChEBI" id="CHEBI:58502"/>
        <dbReference type="ChEBI" id="CHEBI:456216"/>
        <dbReference type="EC" id="2.7.1.156"/>
    </reaction>
</comment>
<protein>
    <recommendedName>
        <fullName evidence="16">Adenosylcobinamide kinase</fullName>
        <ecNumber evidence="8">2.7.1.156</ecNumber>
        <ecNumber evidence="9">2.7.7.62</ecNumber>
    </recommendedName>
    <alternativeName>
        <fullName evidence="17">Adenosylcobinamide-phosphate guanylyltransferase</fullName>
    </alternativeName>
</protein>
<dbReference type="GO" id="GO:0008820">
    <property type="term" value="F:cobinamide phosphate guanylyltransferase activity"/>
    <property type="evidence" value="ECO:0007669"/>
    <property type="project" value="UniProtKB-EC"/>
</dbReference>
<dbReference type="InterPro" id="IPR027417">
    <property type="entry name" value="P-loop_NTPase"/>
</dbReference>
<dbReference type="PANTHER" id="PTHR34848:SF1">
    <property type="entry name" value="BIFUNCTIONAL ADENOSYLCOBALAMIN BIOSYNTHESIS PROTEIN COBU"/>
    <property type="match status" value="1"/>
</dbReference>
<keyword evidence="12 19" id="KW-0547">Nucleotide-binding</keyword>
<evidence type="ECO:0000256" key="3">
    <source>
        <dbReference type="ARBA" id="ARBA00001522"/>
    </source>
</evidence>
<dbReference type="PIRSF" id="PIRSF006135">
    <property type="entry name" value="CobU"/>
    <property type="match status" value="1"/>
</dbReference>
<dbReference type="GO" id="GO:0005524">
    <property type="term" value="F:ATP binding"/>
    <property type="evidence" value="ECO:0007669"/>
    <property type="project" value="UniProtKB-KW"/>
</dbReference>
<evidence type="ECO:0000256" key="8">
    <source>
        <dbReference type="ARBA" id="ARBA00012016"/>
    </source>
</evidence>
<evidence type="ECO:0000256" key="18">
    <source>
        <dbReference type="PIRSR" id="PIRSR006135-1"/>
    </source>
</evidence>
<keyword evidence="13 20" id="KW-0418">Kinase</keyword>
<dbReference type="GO" id="GO:0043752">
    <property type="term" value="F:adenosylcobinamide kinase activity"/>
    <property type="evidence" value="ECO:0007669"/>
    <property type="project" value="UniProtKB-EC"/>
</dbReference>
<dbReference type="GO" id="GO:0005525">
    <property type="term" value="F:GTP binding"/>
    <property type="evidence" value="ECO:0007669"/>
    <property type="project" value="UniProtKB-KW"/>
</dbReference>
<evidence type="ECO:0000256" key="13">
    <source>
        <dbReference type="ARBA" id="ARBA00022777"/>
    </source>
</evidence>
<organism evidence="20">
    <name type="scientific">Planktothricoides sp. SpSt-374</name>
    <dbReference type="NCBI Taxonomy" id="2282167"/>
    <lineage>
        <taxon>Bacteria</taxon>
        <taxon>Bacillati</taxon>
        <taxon>Cyanobacteriota</taxon>
        <taxon>Cyanophyceae</taxon>
        <taxon>Oscillatoriophycideae</taxon>
        <taxon>Oscillatoriales</taxon>
        <taxon>Oscillatoriaceae</taxon>
        <taxon>Planktothricoides</taxon>
    </lineage>
</organism>
<comment type="catalytic activity">
    <reaction evidence="3">
        <text>adenosylcob(III)inamide + GTP = adenosylcob(III)inamide phosphate + GDP + H(+)</text>
        <dbReference type="Rhea" id="RHEA:15765"/>
        <dbReference type="ChEBI" id="CHEBI:2480"/>
        <dbReference type="ChEBI" id="CHEBI:15378"/>
        <dbReference type="ChEBI" id="CHEBI:37565"/>
        <dbReference type="ChEBI" id="CHEBI:58189"/>
        <dbReference type="ChEBI" id="CHEBI:58502"/>
        <dbReference type="EC" id="2.7.1.156"/>
    </reaction>
</comment>
<feature type="binding site" evidence="19">
    <location>
        <position position="93"/>
    </location>
    <ligand>
        <name>GTP</name>
        <dbReference type="ChEBI" id="CHEBI:37565"/>
    </ligand>
</feature>
<dbReference type="Gene3D" id="3.40.50.300">
    <property type="entry name" value="P-loop containing nucleotide triphosphate hydrolases"/>
    <property type="match status" value="1"/>
</dbReference>
<evidence type="ECO:0000256" key="17">
    <source>
        <dbReference type="ARBA" id="ARBA00030571"/>
    </source>
</evidence>
<comment type="catalytic activity">
    <reaction evidence="2">
        <text>adenosylcob(III)inamide phosphate + GTP + H(+) = adenosylcob(III)inamide-GDP + diphosphate</text>
        <dbReference type="Rhea" id="RHEA:22712"/>
        <dbReference type="ChEBI" id="CHEBI:15378"/>
        <dbReference type="ChEBI" id="CHEBI:33019"/>
        <dbReference type="ChEBI" id="CHEBI:37565"/>
        <dbReference type="ChEBI" id="CHEBI:58502"/>
        <dbReference type="ChEBI" id="CHEBI:60487"/>
        <dbReference type="EC" id="2.7.7.62"/>
    </reaction>
</comment>
<evidence type="ECO:0000256" key="15">
    <source>
        <dbReference type="ARBA" id="ARBA00023134"/>
    </source>
</evidence>
<sequence>MNAEEATTPRVILVTGPARSGKSEWAEMLAIETHKPKIYLATARVNQNDSDWVARIAKHVYRRSHQRWKTWEVPILLAEALLEAPKDSCLLVDSLGTWVANLLAEEDATWEQMQRDLILACAEVGDVIFVAEEAGWGVVPAYPSGRKFRDRLGSLVRSVGAIAHTTYLVTGGHALNLSRLGTRLPPSSD</sequence>
<keyword evidence="20" id="KW-0548">Nucleotidyltransferase</keyword>
<feature type="active site" description="GMP-histidine intermediate" evidence="18">
    <location>
        <position position="59"/>
    </location>
</feature>
<evidence type="ECO:0000256" key="12">
    <source>
        <dbReference type="ARBA" id="ARBA00022741"/>
    </source>
</evidence>
<evidence type="ECO:0000256" key="9">
    <source>
        <dbReference type="ARBA" id="ARBA00012523"/>
    </source>
</evidence>
<gene>
    <name evidence="20" type="primary">cobU</name>
    <name evidence="20" type="ORF">ENR15_23440</name>
</gene>
<evidence type="ECO:0000256" key="6">
    <source>
        <dbReference type="ARBA" id="ARBA00005159"/>
    </source>
</evidence>
<dbReference type="EC" id="2.7.7.62" evidence="9"/>
<keyword evidence="10" id="KW-0169">Cobalamin biosynthesis</keyword>
<keyword evidence="11 20" id="KW-0808">Transferase</keyword>
<evidence type="ECO:0000313" key="20">
    <source>
        <dbReference type="EMBL" id="HGG03510.1"/>
    </source>
</evidence>
<proteinExistence type="inferred from homology"/>
<evidence type="ECO:0000256" key="7">
    <source>
        <dbReference type="ARBA" id="ARBA00007490"/>
    </source>
</evidence>
<dbReference type="AlphaFoldDB" id="A0A7C3VSK9"/>
<comment type="caution">
    <text evidence="20">The sequence shown here is derived from an EMBL/GenBank/DDBJ whole genome shotgun (WGS) entry which is preliminary data.</text>
</comment>
<feature type="binding site" evidence="19">
    <location>
        <begin position="16"/>
        <end position="23"/>
    </location>
    <ligand>
        <name>GTP</name>
        <dbReference type="ChEBI" id="CHEBI:37565"/>
    </ligand>
</feature>
<dbReference type="NCBIfam" id="NF004469">
    <property type="entry name" value="PRK05800.1"/>
    <property type="match status" value="1"/>
</dbReference>
<dbReference type="GO" id="GO:0009236">
    <property type="term" value="P:cobalamin biosynthetic process"/>
    <property type="evidence" value="ECO:0007669"/>
    <property type="project" value="UniProtKB-UniPathway"/>
</dbReference>
<comment type="function">
    <text evidence="4">Catalyzes ATP-dependent phosphorylation of adenosylcobinamide and addition of GMP to adenosylcobinamide phosphate.</text>
</comment>
<evidence type="ECO:0000256" key="10">
    <source>
        <dbReference type="ARBA" id="ARBA00022573"/>
    </source>
</evidence>